<evidence type="ECO:0000313" key="11">
    <source>
        <dbReference type="Proteomes" id="UP000178583"/>
    </source>
</evidence>
<feature type="transmembrane region" description="Helical" evidence="7">
    <location>
        <begin position="46"/>
        <end position="63"/>
    </location>
</feature>
<comment type="similarity">
    <text evidence="2">Belongs to the peptidase A24 family.</text>
</comment>
<dbReference type="PANTHER" id="PTHR30487:SF0">
    <property type="entry name" value="PREPILIN LEADER PEPTIDASE_N-METHYLTRANSFERASE-RELATED"/>
    <property type="match status" value="1"/>
</dbReference>
<feature type="transmembrane region" description="Helical" evidence="7">
    <location>
        <begin position="126"/>
        <end position="142"/>
    </location>
</feature>
<evidence type="ECO:0000256" key="2">
    <source>
        <dbReference type="ARBA" id="ARBA00005801"/>
    </source>
</evidence>
<keyword evidence="6 7" id="KW-0472">Membrane</keyword>
<dbReference type="Gene3D" id="1.20.120.1220">
    <property type="match status" value="1"/>
</dbReference>
<evidence type="ECO:0000256" key="4">
    <source>
        <dbReference type="ARBA" id="ARBA00022692"/>
    </source>
</evidence>
<keyword evidence="5 7" id="KW-1133">Transmembrane helix</keyword>
<evidence type="ECO:0000256" key="3">
    <source>
        <dbReference type="ARBA" id="ARBA00022475"/>
    </source>
</evidence>
<feature type="transmembrane region" description="Helical" evidence="7">
    <location>
        <begin position="179"/>
        <end position="212"/>
    </location>
</feature>
<accession>A0A1F5E778</accession>
<dbReference type="PANTHER" id="PTHR30487">
    <property type="entry name" value="TYPE 4 PREPILIN-LIKE PROTEINS LEADER PEPTIDE-PROCESSING ENZYME"/>
    <property type="match status" value="1"/>
</dbReference>
<gene>
    <name evidence="10" type="ORF">A2215_01705</name>
</gene>
<sequence>MIIYATIVFVVGLAIGSFLNVLIFRIDDLESVIKTRSHCPHCKKVLSWFELIPLLSFIFLLGRCKDCKEKISIQYPAVELGTAGLFLLLFYLFGISWQMVFYAIVFSILIVIFVYDIKKQLIADELTWVTLILVVLGSWYFGQFSITHMLIGGLICGGVPALLVLISKEKWMGSGDIKLGLMCGLLVGYPRALFLLFSAFVLGAAIGLIYMTLKKKTIKDSLPFAPFLISAALITLVFGEVIVRWYLGYLSIL</sequence>
<feature type="transmembrane region" description="Helical" evidence="7">
    <location>
        <begin position="224"/>
        <end position="247"/>
    </location>
</feature>
<dbReference type="GO" id="GO:0005886">
    <property type="term" value="C:plasma membrane"/>
    <property type="evidence" value="ECO:0007669"/>
    <property type="project" value="UniProtKB-SubCell"/>
</dbReference>
<evidence type="ECO:0000256" key="7">
    <source>
        <dbReference type="SAM" id="Phobius"/>
    </source>
</evidence>
<dbReference type="Proteomes" id="UP000178583">
    <property type="component" value="Unassembled WGS sequence"/>
</dbReference>
<dbReference type="Pfam" id="PF06750">
    <property type="entry name" value="A24_N_bact"/>
    <property type="match status" value="1"/>
</dbReference>
<feature type="transmembrane region" description="Helical" evidence="7">
    <location>
        <begin position="75"/>
        <end position="93"/>
    </location>
</feature>
<feature type="transmembrane region" description="Helical" evidence="7">
    <location>
        <begin position="99"/>
        <end position="117"/>
    </location>
</feature>
<evidence type="ECO:0000256" key="1">
    <source>
        <dbReference type="ARBA" id="ARBA00004651"/>
    </source>
</evidence>
<name>A0A1F5E778_9BACT</name>
<dbReference type="GO" id="GO:0006465">
    <property type="term" value="P:signal peptide processing"/>
    <property type="evidence" value="ECO:0007669"/>
    <property type="project" value="TreeGrafter"/>
</dbReference>
<dbReference type="InterPro" id="IPR010627">
    <property type="entry name" value="Prepilin_pept_A24_N"/>
</dbReference>
<reference evidence="10 11" key="1">
    <citation type="journal article" date="2016" name="Nat. Commun.">
        <title>Thousands of microbial genomes shed light on interconnected biogeochemical processes in an aquifer system.</title>
        <authorList>
            <person name="Anantharaman K."/>
            <person name="Brown C.T."/>
            <person name="Hug L.A."/>
            <person name="Sharon I."/>
            <person name="Castelle C.J."/>
            <person name="Probst A.J."/>
            <person name="Thomas B.C."/>
            <person name="Singh A."/>
            <person name="Wilkins M.J."/>
            <person name="Karaoz U."/>
            <person name="Brodie E.L."/>
            <person name="Williams K.H."/>
            <person name="Hubbard S.S."/>
            <person name="Banfield J.F."/>
        </authorList>
    </citation>
    <scope>NUCLEOTIDE SEQUENCE [LARGE SCALE GENOMIC DNA]</scope>
</reference>
<proteinExistence type="inferred from homology"/>
<feature type="transmembrane region" description="Helical" evidence="7">
    <location>
        <begin position="7"/>
        <end position="26"/>
    </location>
</feature>
<organism evidence="10 11">
    <name type="scientific">Candidatus Berkelbacteria bacterium RIFOXYA2_FULL_43_10</name>
    <dbReference type="NCBI Taxonomy" id="1797472"/>
    <lineage>
        <taxon>Bacteria</taxon>
        <taxon>Candidatus Berkelbacteria</taxon>
    </lineage>
</organism>
<dbReference type="Pfam" id="PF01478">
    <property type="entry name" value="Peptidase_A24"/>
    <property type="match status" value="1"/>
</dbReference>
<keyword evidence="4 7" id="KW-0812">Transmembrane</keyword>
<dbReference type="InterPro" id="IPR000045">
    <property type="entry name" value="Prepilin_IV_endopep_pep"/>
</dbReference>
<evidence type="ECO:0000256" key="5">
    <source>
        <dbReference type="ARBA" id="ARBA00022989"/>
    </source>
</evidence>
<feature type="transmembrane region" description="Helical" evidence="7">
    <location>
        <begin position="148"/>
        <end position="167"/>
    </location>
</feature>
<dbReference type="GO" id="GO:0004190">
    <property type="term" value="F:aspartic-type endopeptidase activity"/>
    <property type="evidence" value="ECO:0007669"/>
    <property type="project" value="InterPro"/>
</dbReference>
<evidence type="ECO:0000256" key="6">
    <source>
        <dbReference type="ARBA" id="ARBA00023136"/>
    </source>
</evidence>
<dbReference type="AlphaFoldDB" id="A0A1F5E778"/>
<keyword evidence="3" id="KW-1003">Cell membrane</keyword>
<evidence type="ECO:0000259" key="8">
    <source>
        <dbReference type="Pfam" id="PF01478"/>
    </source>
</evidence>
<feature type="domain" description="Prepilin type IV endopeptidase peptidase" evidence="8">
    <location>
        <begin position="104"/>
        <end position="208"/>
    </location>
</feature>
<evidence type="ECO:0000313" key="10">
    <source>
        <dbReference type="EMBL" id="OGD63156.1"/>
    </source>
</evidence>
<protein>
    <recommendedName>
        <fullName evidence="12">Prepilin peptidase</fullName>
    </recommendedName>
</protein>
<evidence type="ECO:0008006" key="12">
    <source>
        <dbReference type="Google" id="ProtNLM"/>
    </source>
</evidence>
<dbReference type="EMBL" id="MEZY01000038">
    <property type="protein sequence ID" value="OGD63156.1"/>
    <property type="molecule type" value="Genomic_DNA"/>
</dbReference>
<comment type="subcellular location">
    <subcellularLocation>
        <location evidence="1">Cell membrane</location>
        <topology evidence="1">Multi-pass membrane protein</topology>
    </subcellularLocation>
</comment>
<feature type="domain" description="Prepilin peptidase A24 N-terminal" evidence="9">
    <location>
        <begin position="10"/>
        <end position="92"/>
    </location>
</feature>
<dbReference type="STRING" id="1797472.A2215_01705"/>
<evidence type="ECO:0000259" key="9">
    <source>
        <dbReference type="Pfam" id="PF06750"/>
    </source>
</evidence>
<dbReference type="InterPro" id="IPR050882">
    <property type="entry name" value="Prepilin_peptidase/N-MTase"/>
</dbReference>
<comment type="caution">
    <text evidence="10">The sequence shown here is derived from an EMBL/GenBank/DDBJ whole genome shotgun (WGS) entry which is preliminary data.</text>
</comment>